<dbReference type="EMBL" id="JACASE010000011">
    <property type="protein sequence ID" value="KAF6427814.1"/>
    <property type="molecule type" value="Genomic_DNA"/>
</dbReference>
<evidence type="ECO:0000256" key="1">
    <source>
        <dbReference type="SAM" id="MobiDB-lite"/>
    </source>
</evidence>
<gene>
    <name evidence="2" type="ORF">HJG63_008303</name>
</gene>
<evidence type="ECO:0000313" key="2">
    <source>
        <dbReference type="EMBL" id="KAF6427814.1"/>
    </source>
</evidence>
<feature type="compositionally biased region" description="Basic residues" evidence="1">
    <location>
        <begin position="171"/>
        <end position="180"/>
    </location>
</feature>
<sequence length="190" mass="19833">MGRPAPPSAVGMHLAEAGCAVSPKPLRALGSGAKRVIWLVSNTKGVLNTSLPIGLGNKIARSDNSCGLFAPGSGRERMSGPAHSSVWASATCPRLSPGFLPPDGWGDAMILGARSGLGGRGRGPLREMGEDPGRGRAPGRHREDPFLRAVLEGKREPPSLVLSSLVYLKKGKREKKKKKACGLTPTEPGT</sequence>
<organism evidence="2 3">
    <name type="scientific">Rousettus aegyptiacus</name>
    <name type="common">Egyptian fruit bat</name>
    <name type="synonym">Pteropus aegyptiacus</name>
    <dbReference type="NCBI Taxonomy" id="9407"/>
    <lineage>
        <taxon>Eukaryota</taxon>
        <taxon>Metazoa</taxon>
        <taxon>Chordata</taxon>
        <taxon>Craniata</taxon>
        <taxon>Vertebrata</taxon>
        <taxon>Euteleostomi</taxon>
        <taxon>Mammalia</taxon>
        <taxon>Eutheria</taxon>
        <taxon>Laurasiatheria</taxon>
        <taxon>Chiroptera</taxon>
        <taxon>Yinpterochiroptera</taxon>
        <taxon>Pteropodoidea</taxon>
        <taxon>Pteropodidae</taxon>
        <taxon>Rousettinae</taxon>
        <taxon>Rousettus</taxon>
    </lineage>
</organism>
<comment type="caution">
    <text evidence="2">The sequence shown here is derived from an EMBL/GenBank/DDBJ whole genome shotgun (WGS) entry which is preliminary data.</text>
</comment>
<dbReference type="AlphaFoldDB" id="A0A7J8DXA9"/>
<keyword evidence="3" id="KW-1185">Reference proteome</keyword>
<feature type="region of interest" description="Disordered" evidence="1">
    <location>
        <begin position="171"/>
        <end position="190"/>
    </location>
</feature>
<accession>A0A7J8DXA9</accession>
<evidence type="ECO:0000313" key="3">
    <source>
        <dbReference type="Proteomes" id="UP000593571"/>
    </source>
</evidence>
<feature type="region of interest" description="Disordered" evidence="1">
    <location>
        <begin position="116"/>
        <end position="143"/>
    </location>
</feature>
<reference evidence="2 3" key="1">
    <citation type="journal article" date="2020" name="Nature">
        <title>Six reference-quality genomes reveal evolution of bat adaptations.</title>
        <authorList>
            <person name="Jebb D."/>
            <person name="Huang Z."/>
            <person name="Pippel M."/>
            <person name="Hughes G.M."/>
            <person name="Lavrichenko K."/>
            <person name="Devanna P."/>
            <person name="Winkler S."/>
            <person name="Jermiin L.S."/>
            <person name="Skirmuntt E.C."/>
            <person name="Katzourakis A."/>
            <person name="Burkitt-Gray L."/>
            <person name="Ray D.A."/>
            <person name="Sullivan K.A.M."/>
            <person name="Roscito J.G."/>
            <person name="Kirilenko B.M."/>
            <person name="Davalos L.M."/>
            <person name="Corthals A.P."/>
            <person name="Power M.L."/>
            <person name="Jones G."/>
            <person name="Ransome R.D."/>
            <person name="Dechmann D.K.N."/>
            <person name="Locatelli A.G."/>
            <person name="Puechmaille S.J."/>
            <person name="Fedrigo O."/>
            <person name="Jarvis E.D."/>
            <person name="Hiller M."/>
            <person name="Vernes S.C."/>
            <person name="Myers E.W."/>
            <person name="Teeling E.C."/>
        </authorList>
    </citation>
    <scope>NUCLEOTIDE SEQUENCE [LARGE SCALE GENOMIC DNA]</scope>
    <source>
        <strain evidence="2">MRouAeg1</strain>
        <tissue evidence="2">Muscle</tissue>
    </source>
</reference>
<name>A0A7J8DXA9_ROUAE</name>
<dbReference type="Proteomes" id="UP000593571">
    <property type="component" value="Unassembled WGS sequence"/>
</dbReference>
<protein>
    <submittedName>
        <fullName evidence="2">Uncharacterized protein</fullName>
    </submittedName>
</protein>
<proteinExistence type="predicted"/>
<feature type="compositionally biased region" description="Basic and acidic residues" evidence="1">
    <location>
        <begin position="124"/>
        <end position="143"/>
    </location>
</feature>